<keyword evidence="11" id="KW-1185">Reference proteome</keyword>
<dbReference type="InterPro" id="IPR013249">
    <property type="entry name" value="RNA_pol_sigma70_r4_t2"/>
</dbReference>
<dbReference type="SUPFAM" id="SSF88946">
    <property type="entry name" value="Sigma2 domain of RNA polymerase sigma factors"/>
    <property type="match status" value="1"/>
</dbReference>
<dbReference type="EMBL" id="CP045529">
    <property type="protein sequence ID" value="QFU96864.1"/>
    <property type="molecule type" value="Genomic_DNA"/>
</dbReference>
<evidence type="ECO:0000256" key="1">
    <source>
        <dbReference type="ARBA" id="ARBA00010641"/>
    </source>
</evidence>
<keyword evidence="5 6" id="KW-0804">Transcription</keyword>
<dbReference type="NCBIfam" id="TIGR02937">
    <property type="entry name" value="sigma70-ECF"/>
    <property type="match status" value="1"/>
</dbReference>
<dbReference type="GO" id="GO:0006352">
    <property type="term" value="P:DNA-templated transcription initiation"/>
    <property type="evidence" value="ECO:0007669"/>
    <property type="project" value="InterPro"/>
</dbReference>
<evidence type="ECO:0000313" key="11">
    <source>
        <dbReference type="Proteomes" id="UP000326702"/>
    </source>
</evidence>
<dbReference type="InterPro" id="IPR013325">
    <property type="entry name" value="RNA_pol_sigma_r2"/>
</dbReference>
<evidence type="ECO:0000313" key="10">
    <source>
        <dbReference type="EMBL" id="QFU96864.1"/>
    </source>
</evidence>
<feature type="region of interest" description="Disordered" evidence="7">
    <location>
        <begin position="91"/>
        <end position="113"/>
    </location>
</feature>
<dbReference type="Gene3D" id="1.10.10.10">
    <property type="entry name" value="Winged helix-like DNA-binding domain superfamily/Winged helix DNA-binding domain"/>
    <property type="match status" value="1"/>
</dbReference>
<dbReference type="InterPro" id="IPR039425">
    <property type="entry name" value="RNA_pol_sigma-70-like"/>
</dbReference>
<evidence type="ECO:0000256" key="3">
    <source>
        <dbReference type="ARBA" id="ARBA00023082"/>
    </source>
</evidence>
<dbReference type="InterPro" id="IPR036388">
    <property type="entry name" value="WH-like_DNA-bd_sf"/>
</dbReference>
<dbReference type="RefSeq" id="WP_051136916.1">
    <property type="nucleotide sequence ID" value="NZ_BAABIH010000013.1"/>
</dbReference>
<evidence type="ECO:0000259" key="9">
    <source>
        <dbReference type="Pfam" id="PF08281"/>
    </source>
</evidence>
<dbReference type="PANTHER" id="PTHR43133">
    <property type="entry name" value="RNA POLYMERASE ECF-TYPE SIGMA FACTO"/>
    <property type="match status" value="1"/>
</dbReference>
<keyword evidence="3 6" id="KW-0731">Sigma factor</keyword>
<feature type="domain" description="RNA polymerase sigma factor 70 region 4 type 2" evidence="9">
    <location>
        <begin position="124"/>
        <end position="175"/>
    </location>
</feature>
<dbReference type="InterPro" id="IPR007627">
    <property type="entry name" value="RNA_pol_sigma70_r2"/>
</dbReference>
<evidence type="ECO:0000256" key="2">
    <source>
        <dbReference type="ARBA" id="ARBA00023015"/>
    </source>
</evidence>
<dbReference type="Gene3D" id="1.10.1740.10">
    <property type="match status" value="1"/>
</dbReference>
<accession>A0A5P9Q639</accession>
<sequence length="183" mass="20393">MPDDELARRARLGDKQAFVTIVERHGPVVFRYARRMVGADDAPDLTQETFATAWVAIPGFRGDSAVRTWLLGIASNHVRHHRRSLARHPVAAWDGDEDERTTPVSRTPEASPECQAVDDAFRTALESALADLPPLQRACWVLRDVEGLGYAEIADVEHTSVAAVRGALHRARTSLARRLEPWR</sequence>
<protein>
    <recommendedName>
        <fullName evidence="6">RNA polymerase sigma factor</fullName>
    </recommendedName>
</protein>
<evidence type="ECO:0000256" key="4">
    <source>
        <dbReference type="ARBA" id="ARBA00023125"/>
    </source>
</evidence>
<comment type="similarity">
    <text evidence="1 6">Belongs to the sigma-70 factor family. ECF subfamily.</text>
</comment>
<evidence type="ECO:0000256" key="6">
    <source>
        <dbReference type="RuleBase" id="RU000716"/>
    </source>
</evidence>
<evidence type="ECO:0000259" key="8">
    <source>
        <dbReference type="Pfam" id="PF04542"/>
    </source>
</evidence>
<dbReference type="InterPro" id="IPR014284">
    <property type="entry name" value="RNA_pol_sigma-70_dom"/>
</dbReference>
<evidence type="ECO:0000256" key="7">
    <source>
        <dbReference type="SAM" id="MobiDB-lite"/>
    </source>
</evidence>
<dbReference type="PANTHER" id="PTHR43133:SF8">
    <property type="entry name" value="RNA POLYMERASE SIGMA FACTOR HI_1459-RELATED"/>
    <property type="match status" value="1"/>
</dbReference>
<feature type="domain" description="RNA polymerase sigma-70 region 2" evidence="8">
    <location>
        <begin position="21"/>
        <end position="87"/>
    </location>
</feature>
<dbReference type="GO" id="GO:0016987">
    <property type="term" value="F:sigma factor activity"/>
    <property type="evidence" value="ECO:0007669"/>
    <property type="project" value="UniProtKB-KW"/>
</dbReference>
<reference evidence="10 11" key="1">
    <citation type="submission" date="2019-10" db="EMBL/GenBank/DDBJ databases">
        <title>Genome sequence of Luteimicrobium xylanilyticum HY-24.</title>
        <authorList>
            <person name="Kim D.Y."/>
            <person name="Park H.-Y."/>
        </authorList>
    </citation>
    <scope>NUCLEOTIDE SEQUENCE [LARGE SCALE GENOMIC DNA]</scope>
    <source>
        <strain evidence="10 11">HY-24</strain>
    </source>
</reference>
<evidence type="ECO:0000256" key="5">
    <source>
        <dbReference type="ARBA" id="ARBA00023163"/>
    </source>
</evidence>
<dbReference type="GO" id="GO:0006950">
    <property type="term" value="P:response to stress"/>
    <property type="evidence" value="ECO:0007669"/>
    <property type="project" value="UniProtKB-ARBA"/>
</dbReference>
<name>A0A5P9Q639_9MICO</name>
<dbReference type="InterPro" id="IPR000838">
    <property type="entry name" value="RNA_pol_sigma70_ECF_CS"/>
</dbReference>
<proteinExistence type="inferred from homology"/>
<dbReference type="CDD" id="cd06171">
    <property type="entry name" value="Sigma70_r4"/>
    <property type="match status" value="1"/>
</dbReference>
<dbReference type="Pfam" id="PF08281">
    <property type="entry name" value="Sigma70_r4_2"/>
    <property type="match status" value="1"/>
</dbReference>
<dbReference type="GO" id="GO:0003677">
    <property type="term" value="F:DNA binding"/>
    <property type="evidence" value="ECO:0007669"/>
    <property type="project" value="UniProtKB-KW"/>
</dbReference>
<keyword evidence="4 6" id="KW-0238">DNA-binding</keyword>
<dbReference type="InterPro" id="IPR013324">
    <property type="entry name" value="RNA_pol_sigma_r3/r4-like"/>
</dbReference>
<gene>
    <name evidence="10" type="ORF">KDY119_00354</name>
</gene>
<organism evidence="10 11">
    <name type="scientific">Luteimicrobium xylanilyticum</name>
    <dbReference type="NCBI Taxonomy" id="1133546"/>
    <lineage>
        <taxon>Bacteria</taxon>
        <taxon>Bacillati</taxon>
        <taxon>Actinomycetota</taxon>
        <taxon>Actinomycetes</taxon>
        <taxon>Micrococcales</taxon>
        <taxon>Luteimicrobium</taxon>
    </lineage>
</organism>
<dbReference type="SUPFAM" id="SSF88659">
    <property type="entry name" value="Sigma3 and sigma4 domains of RNA polymerase sigma factors"/>
    <property type="match status" value="1"/>
</dbReference>
<dbReference type="Proteomes" id="UP000326702">
    <property type="component" value="Chromosome"/>
</dbReference>
<keyword evidence="2 6" id="KW-0805">Transcription regulation</keyword>
<dbReference type="AlphaFoldDB" id="A0A5P9Q639"/>
<dbReference type="Pfam" id="PF04542">
    <property type="entry name" value="Sigma70_r2"/>
    <property type="match status" value="1"/>
</dbReference>
<dbReference type="PROSITE" id="PS01063">
    <property type="entry name" value="SIGMA70_ECF"/>
    <property type="match status" value="1"/>
</dbReference>
<dbReference type="KEGG" id="lxl:KDY119_00354"/>